<evidence type="ECO:0000256" key="1">
    <source>
        <dbReference type="SAM" id="Coils"/>
    </source>
</evidence>
<reference evidence="2 3" key="1">
    <citation type="submission" date="2022-01" db="EMBL/GenBank/DDBJ databases">
        <title>A chromosomal length assembly of Cordylochernes scorpioides.</title>
        <authorList>
            <person name="Zeh D."/>
            <person name="Zeh J."/>
        </authorList>
    </citation>
    <scope>NUCLEOTIDE SEQUENCE [LARGE SCALE GENOMIC DNA]</scope>
    <source>
        <strain evidence="2">IN4F17</strain>
        <tissue evidence="2">Whole Body</tissue>
    </source>
</reference>
<evidence type="ECO:0000313" key="3">
    <source>
        <dbReference type="Proteomes" id="UP001235939"/>
    </source>
</evidence>
<accession>A0ABY6K6S9</accession>
<evidence type="ECO:0000313" key="2">
    <source>
        <dbReference type="EMBL" id="UYV64574.1"/>
    </source>
</evidence>
<gene>
    <name evidence="2" type="ORF">LAZ67_3001210</name>
</gene>
<organism evidence="2 3">
    <name type="scientific">Cordylochernes scorpioides</name>
    <dbReference type="NCBI Taxonomy" id="51811"/>
    <lineage>
        <taxon>Eukaryota</taxon>
        <taxon>Metazoa</taxon>
        <taxon>Ecdysozoa</taxon>
        <taxon>Arthropoda</taxon>
        <taxon>Chelicerata</taxon>
        <taxon>Arachnida</taxon>
        <taxon>Pseudoscorpiones</taxon>
        <taxon>Cheliferoidea</taxon>
        <taxon>Chernetidae</taxon>
        <taxon>Cordylochernes</taxon>
    </lineage>
</organism>
<protein>
    <submittedName>
        <fullName evidence="2">Uncharacterized protein</fullName>
    </submittedName>
</protein>
<feature type="coiled-coil region" evidence="1">
    <location>
        <begin position="11"/>
        <end position="38"/>
    </location>
</feature>
<keyword evidence="1" id="KW-0175">Coiled coil</keyword>
<proteinExistence type="predicted"/>
<dbReference type="EMBL" id="CP092865">
    <property type="protein sequence ID" value="UYV64574.1"/>
    <property type="molecule type" value="Genomic_DNA"/>
</dbReference>
<sequence length="110" mass="12861">MARKDFIKQLALQLMRDALNMRNQAKNLSRDLQVLIQKHAGTSSLKKMESNVQIPKFDGKNFASWKFRIISILEGKELDAILEADPPKEEEKFKEWKKRTHKPKVFLPVL</sequence>
<keyword evidence="3" id="KW-1185">Reference proteome</keyword>
<name>A0ABY6K6S9_9ARAC</name>
<dbReference type="Proteomes" id="UP001235939">
    <property type="component" value="Chromosome 03"/>
</dbReference>